<feature type="compositionally biased region" description="Low complexity" evidence="1">
    <location>
        <begin position="128"/>
        <end position="142"/>
    </location>
</feature>
<name>A0ABR3TH22_9PEZI</name>
<feature type="region of interest" description="Disordered" evidence="1">
    <location>
        <begin position="1"/>
        <end position="27"/>
    </location>
</feature>
<evidence type="ECO:0000313" key="3">
    <source>
        <dbReference type="Proteomes" id="UP001521184"/>
    </source>
</evidence>
<gene>
    <name evidence="2" type="ORF">SLS58_008617</name>
</gene>
<keyword evidence="3" id="KW-1185">Reference proteome</keyword>
<accession>A0ABR3TH22</accession>
<feature type="compositionally biased region" description="Basic residues" evidence="1">
    <location>
        <begin position="1"/>
        <end position="15"/>
    </location>
</feature>
<sequence length="251" mass="27727">MPKRLRNTPLTRRRLLPLPPPPPAEQHVKVKFSKSGALAATAGYVDNTKTIIEGADTAMKFWDDHLARWVYSSPKKKEEEEGEEDADDGGKSEDHNDDDDDDDDHHHHHHHHHHHPSRTDGAAPPTKDSTAGEGGDTAAAASNHQPTTTSDPPEPDQYHDNPDQYPDYDSDSDQYSDQYYDSDPPEPFRVGDRVRFVRGSRGLHGNTGPFEVCRADAARDVYDVRFPGTAFVVGEGIEGDELDFVGVGGDA</sequence>
<dbReference type="EMBL" id="JAKEKT020000074">
    <property type="protein sequence ID" value="KAL1638803.1"/>
    <property type="molecule type" value="Genomic_DNA"/>
</dbReference>
<protein>
    <submittedName>
        <fullName evidence="2">Uncharacterized protein</fullName>
    </submittedName>
</protein>
<comment type="caution">
    <text evidence="2">The sequence shown here is derived from an EMBL/GenBank/DDBJ whole genome shotgun (WGS) entry which is preliminary data.</text>
</comment>
<reference evidence="2 3" key="1">
    <citation type="journal article" date="2023" name="Plant Dis.">
        <title>First Report of Diplodia intermedia Causing Canker and Dieback Diseases on Apple Trees in Canada.</title>
        <authorList>
            <person name="Ellouze W."/>
            <person name="Ilyukhin E."/>
            <person name="Sulman M."/>
            <person name="Ali S."/>
        </authorList>
    </citation>
    <scope>NUCLEOTIDE SEQUENCE [LARGE SCALE GENOMIC DNA]</scope>
    <source>
        <strain evidence="2 3">M45-28</strain>
    </source>
</reference>
<organism evidence="2 3">
    <name type="scientific">Diplodia intermedia</name>
    <dbReference type="NCBI Taxonomy" id="856260"/>
    <lineage>
        <taxon>Eukaryota</taxon>
        <taxon>Fungi</taxon>
        <taxon>Dikarya</taxon>
        <taxon>Ascomycota</taxon>
        <taxon>Pezizomycotina</taxon>
        <taxon>Dothideomycetes</taxon>
        <taxon>Dothideomycetes incertae sedis</taxon>
        <taxon>Botryosphaeriales</taxon>
        <taxon>Botryosphaeriaceae</taxon>
        <taxon>Diplodia</taxon>
    </lineage>
</organism>
<dbReference type="Proteomes" id="UP001521184">
    <property type="component" value="Unassembled WGS sequence"/>
</dbReference>
<evidence type="ECO:0000313" key="2">
    <source>
        <dbReference type="EMBL" id="KAL1638803.1"/>
    </source>
</evidence>
<evidence type="ECO:0000256" key="1">
    <source>
        <dbReference type="SAM" id="MobiDB-lite"/>
    </source>
</evidence>
<feature type="compositionally biased region" description="Basic residues" evidence="1">
    <location>
        <begin position="106"/>
        <end position="116"/>
    </location>
</feature>
<proteinExistence type="predicted"/>
<feature type="region of interest" description="Disordered" evidence="1">
    <location>
        <begin position="72"/>
        <end position="190"/>
    </location>
</feature>